<evidence type="ECO:0000256" key="5">
    <source>
        <dbReference type="ARBA" id="ARBA00023242"/>
    </source>
</evidence>
<proteinExistence type="predicted"/>
<name>A0A445C7G9_ARAHY</name>
<evidence type="ECO:0000256" key="4">
    <source>
        <dbReference type="ARBA" id="ARBA00023163"/>
    </source>
</evidence>
<reference evidence="7 8" key="1">
    <citation type="submission" date="2019-01" db="EMBL/GenBank/DDBJ databases">
        <title>Sequencing of cultivated peanut Arachis hypogaea provides insights into genome evolution and oil improvement.</title>
        <authorList>
            <person name="Chen X."/>
        </authorList>
    </citation>
    <scope>NUCLEOTIDE SEQUENCE [LARGE SCALE GENOMIC DNA]</scope>
    <source>
        <strain evidence="8">cv. Fuhuasheng</strain>
        <tissue evidence="7">Leaves</tissue>
    </source>
</reference>
<evidence type="ECO:0000256" key="2">
    <source>
        <dbReference type="ARBA" id="ARBA00023015"/>
    </source>
</evidence>
<evidence type="ECO:0000313" key="7">
    <source>
        <dbReference type="EMBL" id="RYR46884.1"/>
    </source>
</evidence>
<dbReference type="GO" id="GO:0000978">
    <property type="term" value="F:RNA polymerase II cis-regulatory region sequence-specific DNA binding"/>
    <property type="evidence" value="ECO:0007669"/>
    <property type="project" value="TreeGrafter"/>
</dbReference>
<dbReference type="InterPro" id="IPR002100">
    <property type="entry name" value="TF_MADSbox"/>
</dbReference>
<keyword evidence="5" id="KW-0539">Nucleus</keyword>
<dbReference type="OrthoDB" id="678337at2759"/>
<keyword evidence="8" id="KW-1185">Reference proteome</keyword>
<dbReference type="AlphaFoldDB" id="A0A445C7G9"/>
<sequence>MARSKVKLAYITNDAARRVTYKKRKRGMMKKISELSTLCGVDACAIVYNSRQDAHPLDEPEVWPSRMGVERVIEKFRQLPEIDQNRKRMDHADYLTLRIAKEKEKLKKKRHDNNEKEFQLRMHDFMLRNRLPENLSFFDLNNLAYHTDMKLREVDMRLQMLLEKENKEMMMDFAPSSQPIHGPYHPLESGESSGKNMNHFSFMEENNHNNYNSGFDMILGNARIN</sequence>
<dbReference type="PANTHER" id="PTHR11945">
    <property type="entry name" value="MADS BOX PROTEIN"/>
    <property type="match status" value="1"/>
</dbReference>
<dbReference type="InterPro" id="IPR036879">
    <property type="entry name" value="TF_MADSbox_sf"/>
</dbReference>
<evidence type="ECO:0000256" key="3">
    <source>
        <dbReference type="ARBA" id="ARBA00023125"/>
    </source>
</evidence>
<dbReference type="PANTHER" id="PTHR11945:SF387">
    <property type="entry name" value="AGAMOUS-LIKE MADS-BOX PROTEIN AGL80"/>
    <property type="match status" value="1"/>
</dbReference>
<organism evidence="7 8">
    <name type="scientific">Arachis hypogaea</name>
    <name type="common">Peanut</name>
    <dbReference type="NCBI Taxonomy" id="3818"/>
    <lineage>
        <taxon>Eukaryota</taxon>
        <taxon>Viridiplantae</taxon>
        <taxon>Streptophyta</taxon>
        <taxon>Embryophyta</taxon>
        <taxon>Tracheophyta</taxon>
        <taxon>Spermatophyta</taxon>
        <taxon>Magnoliopsida</taxon>
        <taxon>eudicotyledons</taxon>
        <taxon>Gunneridae</taxon>
        <taxon>Pentapetalae</taxon>
        <taxon>rosids</taxon>
        <taxon>fabids</taxon>
        <taxon>Fabales</taxon>
        <taxon>Fabaceae</taxon>
        <taxon>Papilionoideae</taxon>
        <taxon>50 kb inversion clade</taxon>
        <taxon>dalbergioids sensu lato</taxon>
        <taxon>Dalbergieae</taxon>
        <taxon>Pterocarpus clade</taxon>
        <taxon>Arachis</taxon>
    </lineage>
</organism>
<protein>
    <recommendedName>
        <fullName evidence="6">MADS-box domain-containing protein</fullName>
    </recommendedName>
</protein>
<dbReference type="GO" id="GO:0000981">
    <property type="term" value="F:DNA-binding transcription factor activity, RNA polymerase II-specific"/>
    <property type="evidence" value="ECO:0007669"/>
    <property type="project" value="InterPro"/>
</dbReference>
<comment type="caution">
    <text evidence="7">The sequence shown here is derived from an EMBL/GenBank/DDBJ whole genome shotgun (WGS) entry which is preliminary data.</text>
</comment>
<accession>A0A445C7G9</accession>
<dbReference type="Proteomes" id="UP000289738">
    <property type="component" value="Chromosome A07"/>
</dbReference>
<evidence type="ECO:0000256" key="1">
    <source>
        <dbReference type="ARBA" id="ARBA00004123"/>
    </source>
</evidence>
<dbReference type="PROSITE" id="PS50066">
    <property type="entry name" value="MADS_BOX_2"/>
    <property type="match status" value="1"/>
</dbReference>
<dbReference type="Gene3D" id="3.40.1810.10">
    <property type="entry name" value="Transcription factor, MADS-box"/>
    <property type="match status" value="1"/>
</dbReference>
<keyword evidence="4" id="KW-0804">Transcription</keyword>
<dbReference type="CDD" id="cd00266">
    <property type="entry name" value="MADS_SRF_like"/>
    <property type="match status" value="1"/>
</dbReference>
<dbReference type="SUPFAM" id="SSF55455">
    <property type="entry name" value="SRF-like"/>
    <property type="match status" value="1"/>
</dbReference>
<dbReference type="GO" id="GO:0045944">
    <property type="term" value="P:positive regulation of transcription by RNA polymerase II"/>
    <property type="evidence" value="ECO:0007669"/>
    <property type="project" value="InterPro"/>
</dbReference>
<dbReference type="SMART" id="SM00432">
    <property type="entry name" value="MADS"/>
    <property type="match status" value="1"/>
</dbReference>
<dbReference type="Pfam" id="PF00319">
    <property type="entry name" value="SRF-TF"/>
    <property type="match status" value="1"/>
</dbReference>
<comment type="subcellular location">
    <subcellularLocation>
        <location evidence="1">Nucleus</location>
    </subcellularLocation>
</comment>
<evidence type="ECO:0000313" key="8">
    <source>
        <dbReference type="Proteomes" id="UP000289738"/>
    </source>
</evidence>
<feature type="domain" description="MADS-box" evidence="6">
    <location>
        <begin position="1"/>
        <end position="61"/>
    </location>
</feature>
<evidence type="ECO:0000259" key="6">
    <source>
        <dbReference type="PROSITE" id="PS50066"/>
    </source>
</evidence>
<gene>
    <name evidence="7" type="ORF">Ahy_A07g032742</name>
</gene>
<dbReference type="EMBL" id="SDMP01000007">
    <property type="protein sequence ID" value="RYR46884.1"/>
    <property type="molecule type" value="Genomic_DNA"/>
</dbReference>
<keyword evidence="2" id="KW-0805">Transcription regulation</keyword>
<keyword evidence="3" id="KW-0238">DNA-binding</keyword>
<dbReference type="InterPro" id="IPR033897">
    <property type="entry name" value="SRF-like_MADS-box"/>
</dbReference>
<dbReference type="Gramene" id="arahy.Tifrunner.gnm2.ann2.Ah07g145800.1">
    <property type="protein sequence ID" value="arahy.Tifrunner.gnm2.ann2.Ah07g145800.1-CDS"/>
    <property type="gene ID" value="arahy.Tifrunner.gnm2.ann2.Ah07g145800"/>
</dbReference>
<dbReference type="GO" id="GO:0005634">
    <property type="term" value="C:nucleus"/>
    <property type="evidence" value="ECO:0007669"/>
    <property type="project" value="UniProtKB-SubCell"/>
</dbReference>
<dbReference type="PRINTS" id="PR00404">
    <property type="entry name" value="MADSDOMAIN"/>
</dbReference>
<dbReference type="GO" id="GO:0046983">
    <property type="term" value="F:protein dimerization activity"/>
    <property type="evidence" value="ECO:0007669"/>
    <property type="project" value="InterPro"/>
</dbReference>